<name>A0A8H3EF87_9LECA</name>
<evidence type="ECO:0000313" key="1">
    <source>
        <dbReference type="EMBL" id="CAF9902882.1"/>
    </source>
</evidence>
<organism evidence="1 2">
    <name type="scientific">Heterodermia speciosa</name>
    <dbReference type="NCBI Taxonomy" id="116794"/>
    <lineage>
        <taxon>Eukaryota</taxon>
        <taxon>Fungi</taxon>
        <taxon>Dikarya</taxon>
        <taxon>Ascomycota</taxon>
        <taxon>Pezizomycotina</taxon>
        <taxon>Lecanoromycetes</taxon>
        <taxon>OSLEUM clade</taxon>
        <taxon>Lecanoromycetidae</taxon>
        <taxon>Caliciales</taxon>
        <taxon>Physciaceae</taxon>
        <taxon>Heterodermia</taxon>
    </lineage>
</organism>
<comment type="caution">
    <text evidence="1">The sequence shown here is derived from an EMBL/GenBank/DDBJ whole genome shotgun (WGS) entry which is preliminary data.</text>
</comment>
<dbReference type="Proteomes" id="UP000664521">
    <property type="component" value="Unassembled WGS sequence"/>
</dbReference>
<sequence>MSLCCTSKRLRGFLNDDRICEVIAKQHLRYSLEFELVEEGLVSYSYAVRRAFSRKQALALGKPYSVVTLGYGTSFFYKDGFLCYLAGQRIRFLDVFNDCTREQVIDFTFVANKVESEAANGLELSNLDILDYNKEMLSLGFTYGHRTSVVSLETAEVSNEGQMTMMVVPSGPKTTIVRTDSRYVLAATYTGRVVVPNGHPRHEWQIRWAQRHHRGSRTRSEGRSESPEFSTILQLRNFFGVDIGQTVAFEIFDGYLYAVSNQSTFEVEEVDWTSYYHCWRINLELAIKKSWLHTQYPISHKRVWRRQHREGVINDNWTDLSLHKDEKTGIVTIVEARKEYLGMSSDAVRTFYTQPLLFDDAEDDNVVEVFSSPKLIIVAPKLSYAAMSPYAGSHPVGDVLARTLGKGDLPNYEEPPLRIPSSYHVEPRPPADTQPPLASTYKFRTYVPSSAASLDLIQKPGSNVPSFRISSRYLDSPIDPKTRLLRPRLYDEKYQETVMDSELAYVDRKTVVWPPPDAPPLLKELLNPHSSGRPGPTRAMGDSRCLVYTSGAPHSTLGQAITMINFDRFINFEVSIPSTSSARTQSATFKNAETDIGVEKMREKMAEWRRSVWSETSWTVDGRKWMDWEEGIASWRWYEKSWALRGVGGEYIVQRD</sequence>
<reference evidence="1" key="1">
    <citation type="submission" date="2021-03" db="EMBL/GenBank/DDBJ databases">
        <authorList>
            <person name="Tagirdzhanova G."/>
        </authorList>
    </citation>
    <scope>NUCLEOTIDE SEQUENCE</scope>
</reference>
<dbReference type="OrthoDB" id="5359231at2759"/>
<accession>A0A8H3EF87</accession>
<keyword evidence="2" id="KW-1185">Reference proteome</keyword>
<dbReference type="AlphaFoldDB" id="A0A8H3EF87"/>
<protein>
    <submittedName>
        <fullName evidence="1">Uncharacterized protein</fullName>
    </submittedName>
</protein>
<dbReference type="EMBL" id="CAJPDS010000001">
    <property type="protein sequence ID" value="CAF9902882.1"/>
    <property type="molecule type" value="Genomic_DNA"/>
</dbReference>
<proteinExistence type="predicted"/>
<gene>
    <name evidence="1" type="ORF">HETSPECPRED_000044</name>
</gene>
<evidence type="ECO:0000313" key="2">
    <source>
        <dbReference type="Proteomes" id="UP000664521"/>
    </source>
</evidence>